<dbReference type="InterPro" id="IPR001647">
    <property type="entry name" value="HTH_TetR"/>
</dbReference>
<protein>
    <submittedName>
        <fullName evidence="4">TetR family transcriptional regulator</fullName>
    </submittedName>
</protein>
<dbReference type="InterPro" id="IPR050624">
    <property type="entry name" value="HTH-type_Tx_Regulator"/>
</dbReference>
<feature type="domain" description="HTH tetR-type" evidence="3">
    <location>
        <begin position="96"/>
        <end position="156"/>
    </location>
</feature>
<keyword evidence="1 2" id="KW-0238">DNA-binding</keyword>
<evidence type="ECO:0000256" key="1">
    <source>
        <dbReference type="ARBA" id="ARBA00023125"/>
    </source>
</evidence>
<feature type="DNA-binding region" description="H-T-H motif" evidence="2">
    <location>
        <begin position="119"/>
        <end position="138"/>
    </location>
</feature>
<sequence length="293" mass="33877">MPQERLAELDHLAPPSSQTERVFYVKHSITTCMVIRHMLNIYGVCAMLPSRAMRNRDPRRRLTDETQPRCRRRCAVQEDILTPEWRRELKMDRRSRRTRNALTAALMALLKEKPLKSVTVTELTERADVNRATFYVHFKDVFDMFDQVKLEFCDICRDLVDAHAHELARNENRPFLEDIFRYFAANEDAFATIFGENADGAFFSEVVDVVRDRCLAAVSPLDKVERGARTNLALGEALCNYQFDFLVSGIVSMLRRWLAEGRREPVELMVDVADSYMSVLDVSVLEHALKLAE</sequence>
<dbReference type="PANTHER" id="PTHR43479">
    <property type="entry name" value="ACREF/ENVCD OPERON REPRESSOR-RELATED"/>
    <property type="match status" value="1"/>
</dbReference>
<proteinExistence type="predicted"/>
<reference evidence="4 5" key="1">
    <citation type="submission" date="2019-11" db="EMBL/GenBank/DDBJ databases">
        <title>Whole genome shotgun sequencing (WGS) data from Adlercreutzia equolifaciens ResAG-91, Eggerthella lenta MRI-F36, MRI-F37, MRI-F40, ResAG-49, ResAG-88, ResAG-121, ResAG-145, and Gordonibacter sp. ResAG-5, ResAG-26, ResAG-43, ResAG-50, ResAG-59.</title>
        <authorList>
            <person name="Stoll D.A."/>
            <person name="Danylec N."/>
            <person name="Franz C.M.A.P."/>
            <person name="Huch M."/>
        </authorList>
    </citation>
    <scope>NUCLEOTIDE SEQUENCE [LARGE SCALE GENOMIC DNA]</scope>
    <source>
        <strain evidence="4 5">ResAG-59</strain>
    </source>
</reference>
<dbReference type="AlphaFoldDB" id="A0A6N8IG59"/>
<evidence type="ECO:0000256" key="2">
    <source>
        <dbReference type="PROSITE-ProRule" id="PRU00335"/>
    </source>
</evidence>
<accession>A0A6N8IG59</accession>
<name>A0A6N8IG59_9ACTN</name>
<dbReference type="GO" id="GO:0003677">
    <property type="term" value="F:DNA binding"/>
    <property type="evidence" value="ECO:0007669"/>
    <property type="project" value="UniProtKB-UniRule"/>
</dbReference>
<gene>
    <name evidence="4" type="ORF">GO738_05400</name>
</gene>
<keyword evidence="5" id="KW-1185">Reference proteome</keyword>
<comment type="caution">
    <text evidence="4">The sequence shown here is derived from an EMBL/GenBank/DDBJ whole genome shotgun (WGS) entry which is preliminary data.</text>
</comment>
<dbReference type="Gene3D" id="1.10.357.10">
    <property type="entry name" value="Tetracycline Repressor, domain 2"/>
    <property type="match status" value="1"/>
</dbReference>
<evidence type="ECO:0000313" key="4">
    <source>
        <dbReference type="EMBL" id="MVN14797.1"/>
    </source>
</evidence>
<evidence type="ECO:0000313" key="5">
    <source>
        <dbReference type="Proteomes" id="UP000468327"/>
    </source>
</evidence>
<dbReference type="SUPFAM" id="SSF46689">
    <property type="entry name" value="Homeodomain-like"/>
    <property type="match status" value="1"/>
</dbReference>
<dbReference type="PANTHER" id="PTHR43479:SF7">
    <property type="entry name" value="TETR-FAMILY TRANSCRIPTIONAL REGULATOR"/>
    <property type="match status" value="1"/>
</dbReference>
<dbReference type="Pfam" id="PF14278">
    <property type="entry name" value="TetR_C_8"/>
    <property type="match status" value="1"/>
</dbReference>
<organism evidence="4 5">
    <name type="scientific">Gordonibacter urolithinfaciens</name>
    <dbReference type="NCBI Taxonomy" id="1335613"/>
    <lineage>
        <taxon>Bacteria</taxon>
        <taxon>Bacillati</taxon>
        <taxon>Actinomycetota</taxon>
        <taxon>Coriobacteriia</taxon>
        <taxon>Eggerthellales</taxon>
        <taxon>Eggerthellaceae</taxon>
        <taxon>Gordonibacter</taxon>
    </lineage>
</organism>
<dbReference type="EMBL" id="WPOC01000006">
    <property type="protein sequence ID" value="MVN14797.1"/>
    <property type="molecule type" value="Genomic_DNA"/>
</dbReference>
<dbReference type="Proteomes" id="UP000468327">
    <property type="component" value="Unassembled WGS sequence"/>
</dbReference>
<dbReference type="Pfam" id="PF00440">
    <property type="entry name" value="TetR_N"/>
    <property type="match status" value="1"/>
</dbReference>
<dbReference type="PROSITE" id="PS50977">
    <property type="entry name" value="HTH_TETR_2"/>
    <property type="match status" value="1"/>
</dbReference>
<dbReference type="InterPro" id="IPR009057">
    <property type="entry name" value="Homeodomain-like_sf"/>
</dbReference>
<evidence type="ECO:0000259" key="3">
    <source>
        <dbReference type="PROSITE" id="PS50977"/>
    </source>
</evidence>
<dbReference type="InterPro" id="IPR039532">
    <property type="entry name" value="TetR_C_Firmicutes"/>
</dbReference>